<reference evidence="2" key="1">
    <citation type="journal article" date="2020" name="Stud. Mycol.">
        <title>101 Dothideomycetes genomes: a test case for predicting lifestyles and emergence of pathogens.</title>
        <authorList>
            <person name="Haridas S."/>
            <person name="Albert R."/>
            <person name="Binder M."/>
            <person name="Bloem J."/>
            <person name="Labutti K."/>
            <person name="Salamov A."/>
            <person name="Andreopoulos B."/>
            <person name="Baker S."/>
            <person name="Barry K."/>
            <person name="Bills G."/>
            <person name="Bluhm B."/>
            <person name="Cannon C."/>
            <person name="Castanera R."/>
            <person name="Culley D."/>
            <person name="Daum C."/>
            <person name="Ezra D."/>
            <person name="Gonzalez J."/>
            <person name="Henrissat B."/>
            <person name="Kuo A."/>
            <person name="Liang C."/>
            <person name="Lipzen A."/>
            <person name="Lutzoni F."/>
            <person name="Magnuson J."/>
            <person name="Mondo S."/>
            <person name="Nolan M."/>
            <person name="Ohm R."/>
            <person name="Pangilinan J."/>
            <person name="Park H.-J."/>
            <person name="Ramirez L."/>
            <person name="Alfaro M."/>
            <person name="Sun H."/>
            <person name="Tritt A."/>
            <person name="Yoshinaga Y."/>
            <person name="Zwiers L.-H."/>
            <person name="Turgeon B."/>
            <person name="Goodwin S."/>
            <person name="Spatafora J."/>
            <person name="Crous P."/>
            <person name="Grigoriev I."/>
        </authorList>
    </citation>
    <scope>NUCLEOTIDE SEQUENCE</scope>
    <source>
        <strain evidence="2">CBS 122367</strain>
    </source>
</reference>
<dbReference type="Proteomes" id="UP000799291">
    <property type="component" value="Unassembled WGS sequence"/>
</dbReference>
<evidence type="ECO:0000313" key="3">
    <source>
        <dbReference type="Proteomes" id="UP000799291"/>
    </source>
</evidence>
<accession>A0A6G1IBP8</accession>
<gene>
    <name evidence="2" type="ORF">K458DRAFT_212256</name>
</gene>
<dbReference type="EMBL" id="MU005659">
    <property type="protein sequence ID" value="KAF2675626.1"/>
    <property type="molecule type" value="Genomic_DNA"/>
</dbReference>
<sequence>MDRALLRTVADPFPASSGAQPYGCRRRQDGSAIMVIDDIKGRRRPCLPLNQLRLLVTLFGATPLKQPTFAQHEDPPQCQDRRGANPKAPARFGRVDAADEIFHLCETEGIMRPIPRTALSLSGPWPHDDATASGMRAGTVGTSQKQFALRRCWPRTVAQLHAGYKTQQGRHLLHALAYHLCA</sequence>
<proteinExistence type="predicted"/>
<protein>
    <submittedName>
        <fullName evidence="2">Uncharacterized protein</fullName>
    </submittedName>
</protein>
<keyword evidence="3" id="KW-1185">Reference proteome</keyword>
<dbReference type="AlphaFoldDB" id="A0A6G1IBP8"/>
<organism evidence="2 3">
    <name type="scientific">Lentithecium fluviatile CBS 122367</name>
    <dbReference type="NCBI Taxonomy" id="1168545"/>
    <lineage>
        <taxon>Eukaryota</taxon>
        <taxon>Fungi</taxon>
        <taxon>Dikarya</taxon>
        <taxon>Ascomycota</taxon>
        <taxon>Pezizomycotina</taxon>
        <taxon>Dothideomycetes</taxon>
        <taxon>Pleosporomycetidae</taxon>
        <taxon>Pleosporales</taxon>
        <taxon>Massarineae</taxon>
        <taxon>Lentitheciaceae</taxon>
        <taxon>Lentithecium</taxon>
    </lineage>
</organism>
<evidence type="ECO:0000313" key="2">
    <source>
        <dbReference type="EMBL" id="KAF2675626.1"/>
    </source>
</evidence>
<name>A0A6G1IBP8_9PLEO</name>
<evidence type="ECO:0000256" key="1">
    <source>
        <dbReference type="SAM" id="MobiDB-lite"/>
    </source>
</evidence>
<feature type="compositionally biased region" description="Basic and acidic residues" evidence="1">
    <location>
        <begin position="71"/>
        <end position="83"/>
    </location>
</feature>
<feature type="region of interest" description="Disordered" evidence="1">
    <location>
        <begin position="67"/>
        <end position="88"/>
    </location>
</feature>